<sequence>MGQYPERVVIVVNIPRPPVGAGLARAFHKLGSETRIFMSHLVNSPFDRYVIHTINHLAHNLRILPKGVTFFEDHPLSHKEYRNRKFLELCREFQPDLVFLTRGLRFKLETLAALRECTTVFCWHTESESRFPEIVPELPYYHHTYFFSSLSLAHARALGFVNTSLLLHALDTSLFYPLGLPKVYDWSFVGQWHPRRQRYCEALAQVSNKFVIYGPRWRKKVYRQPILWWRVKGRELWGEDLNCLYNQCRVAINISVWGDKPGESHGANMRLLEIPATGTCLLTDHASDAARLLTPGEEFVAAASPEDMQAQLAALLADQERREDIARRGCEKASHIRTYDHMAAEIAADWRRWQEGSDGGGGG</sequence>
<feature type="domain" description="Spore protein YkvP/CgeB glycosyl transferase-like" evidence="1">
    <location>
        <begin position="196"/>
        <end position="347"/>
    </location>
</feature>
<evidence type="ECO:0000259" key="1">
    <source>
        <dbReference type="Pfam" id="PF13524"/>
    </source>
</evidence>
<gene>
    <name evidence="2" type="ORF">ENV52_13845</name>
</gene>
<dbReference type="EMBL" id="DTGR01000214">
    <property type="protein sequence ID" value="HHS30769.1"/>
    <property type="molecule type" value="Genomic_DNA"/>
</dbReference>
<evidence type="ECO:0000313" key="2">
    <source>
        <dbReference type="EMBL" id="HHS30769.1"/>
    </source>
</evidence>
<dbReference type="InterPro" id="IPR055259">
    <property type="entry name" value="YkvP/CgeB_Glyco_trans-like"/>
</dbReference>
<comment type="caution">
    <text evidence="2">The sequence shown here is derived from an EMBL/GenBank/DDBJ whole genome shotgun (WGS) entry which is preliminary data.</text>
</comment>
<proteinExistence type="predicted"/>
<dbReference type="Pfam" id="PF13524">
    <property type="entry name" value="Glyco_trans_1_2"/>
    <property type="match status" value="1"/>
</dbReference>
<name>A0A7V6A5T3_9BACT</name>
<protein>
    <recommendedName>
        <fullName evidence="1">Spore protein YkvP/CgeB glycosyl transferase-like domain-containing protein</fullName>
    </recommendedName>
</protein>
<dbReference type="Gene3D" id="3.40.50.2000">
    <property type="entry name" value="Glycogen Phosphorylase B"/>
    <property type="match status" value="1"/>
</dbReference>
<reference evidence="2" key="1">
    <citation type="journal article" date="2020" name="mSystems">
        <title>Genome- and Community-Level Interaction Insights into Carbon Utilization and Element Cycling Functions of Hydrothermarchaeota in Hydrothermal Sediment.</title>
        <authorList>
            <person name="Zhou Z."/>
            <person name="Liu Y."/>
            <person name="Xu W."/>
            <person name="Pan J."/>
            <person name="Luo Z.H."/>
            <person name="Li M."/>
        </authorList>
    </citation>
    <scope>NUCLEOTIDE SEQUENCE [LARGE SCALE GENOMIC DNA]</scope>
    <source>
        <strain evidence="2">SpSt-767</strain>
    </source>
</reference>
<dbReference type="SUPFAM" id="SSF53756">
    <property type="entry name" value="UDP-Glycosyltransferase/glycogen phosphorylase"/>
    <property type="match status" value="1"/>
</dbReference>
<accession>A0A7V6A5T3</accession>
<organism evidence="2">
    <name type="scientific">Desulfobacca acetoxidans</name>
    <dbReference type="NCBI Taxonomy" id="60893"/>
    <lineage>
        <taxon>Bacteria</taxon>
        <taxon>Pseudomonadati</taxon>
        <taxon>Thermodesulfobacteriota</taxon>
        <taxon>Desulfobaccia</taxon>
        <taxon>Desulfobaccales</taxon>
        <taxon>Desulfobaccaceae</taxon>
        <taxon>Desulfobacca</taxon>
    </lineage>
</organism>
<dbReference type="AlphaFoldDB" id="A0A7V6A5T3"/>